<protein>
    <recommendedName>
        <fullName evidence="4">nitric oxide dioxygenase</fullName>
        <ecNumber evidence="4">1.14.12.17</ecNumber>
    </recommendedName>
</protein>
<dbReference type="InterPro" id="IPR017938">
    <property type="entry name" value="Riboflavin_synthase-like_b-brl"/>
</dbReference>
<dbReference type="CDD" id="cd19753">
    <property type="entry name" value="Mb-like_oxidoreductase"/>
    <property type="match status" value="1"/>
</dbReference>
<evidence type="ECO:0000256" key="6">
    <source>
        <dbReference type="ARBA" id="ARBA00022857"/>
    </source>
</evidence>
<comment type="caution">
    <text evidence="15">The sequence shown here is derived from an EMBL/GenBank/DDBJ whole genome shotgun (WGS) entry which is preliminary data.</text>
</comment>
<keyword evidence="11" id="KW-0561">Oxygen transport</keyword>
<evidence type="ECO:0000259" key="14">
    <source>
        <dbReference type="PROSITE" id="PS51384"/>
    </source>
</evidence>
<evidence type="ECO:0000313" key="16">
    <source>
        <dbReference type="Proteomes" id="UP001596074"/>
    </source>
</evidence>
<dbReference type="Pfam" id="PF00970">
    <property type="entry name" value="FAD_binding_6"/>
    <property type="match status" value="1"/>
</dbReference>
<dbReference type="PRINTS" id="PR00410">
    <property type="entry name" value="PHEHYDRXLASE"/>
</dbReference>
<keyword evidence="5" id="KW-0001">2Fe-2S</keyword>
<evidence type="ECO:0000313" key="15">
    <source>
        <dbReference type="EMBL" id="MFC5747261.1"/>
    </source>
</evidence>
<keyword evidence="11" id="KW-0349">Heme</keyword>
<evidence type="ECO:0000256" key="2">
    <source>
        <dbReference type="ARBA" id="ARBA00001974"/>
    </source>
</evidence>
<comment type="similarity">
    <text evidence="11">Belongs to the globin family.</text>
</comment>
<comment type="catalytic activity">
    <reaction evidence="9">
        <text>2 nitric oxide + NADH + 2 O2 = 2 nitrate + NAD(+) + H(+)</text>
        <dbReference type="Rhea" id="RHEA:19469"/>
        <dbReference type="ChEBI" id="CHEBI:15378"/>
        <dbReference type="ChEBI" id="CHEBI:15379"/>
        <dbReference type="ChEBI" id="CHEBI:16480"/>
        <dbReference type="ChEBI" id="CHEBI:17632"/>
        <dbReference type="ChEBI" id="CHEBI:57540"/>
        <dbReference type="ChEBI" id="CHEBI:57945"/>
        <dbReference type="EC" id="1.14.12.17"/>
    </reaction>
</comment>
<dbReference type="InterPro" id="IPR008333">
    <property type="entry name" value="Cbr1-like_FAD-bd_dom"/>
</dbReference>
<dbReference type="RefSeq" id="WP_378282876.1">
    <property type="nucleotide sequence ID" value="NZ_JBHSON010000020.1"/>
</dbReference>
<keyword evidence="8" id="KW-0520">NAD</keyword>
<dbReference type="InterPro" id="IPR050415">
    <property type="entry name" value="MRET"/>
</dbReference>
<keyword evidence="16" id="KW-1185">Reference proteome</keyword>
<comment type="cofactor">
    <cofactor evidence="1">
        <name>heme b</name>
        <dbReference type="ChEBI" id="CHEBI:60344"/>
    </cofactor>
</comment>
<keyword evidence="7" id="KW-0411">Iron-sulfur</keyword>
<accession>A0ABW0ZYT7</accession>
<evidence type="ECO:0000256" key="1">
    <source>
        <dbReference type="ARBA" id="ARBA00001970"/>
    </source>
</evidence>
<dbReference type="InterPro" id="IPR009050">
    <property type="entry name" value="Globin-like_sf"/>
</dbReference>
<feature type="domain" description="Globin" evidence="13">
    <location>
        <begin position="1"/>
        <end position="133"/>
    </location>
</feature>
<evidence type="ECO:0000256" key="12">
    <source>
        <dbReference type="SAM" id="MobiDB-lite"/>
    </source>
</evidence>
<dbReference type="Pfam" id="PF00175">
    <property type="entry name" value="NAD_binding_1"/>
    <property type="match status" value="1"/>
</dbReference>
<dbReference type="SUPFAM" id="SSF46458">
    <property type="entry name" value="Globin-like"/>
    <property type="match status" value="1"/>
</dbReference>
<name>A0ABW0ZYT7_9ACTN</name>
<dbReference type="InterPro" id="IPR017927">
    <property type="entry name" value="FAD-bd_FR_type"/>
</dbReference>
<dbReference type="EMBL" id="JBHSON010000020">
    <property type="protein sequence ID" value="MFC5747261.1"/>
    <property type="molecule type" value="Genomic_DNA"/>
</dbReference>
<sequence>MSWEPHIIKESFTWLEPVADDAAGYFYGRLFAAEPRLRTLFPPAMDVQRRRLFHALAAMVWSADSPGALAETLGRLGRGHRRYGVLPEHYPAVGTALIATLRKFGGTVWTPEAEAAWTAAYRSAAEIMIAAAERDAERSPAWWVAEVTGHDRRSGDLAVLALRPARPLPFEPGQYVPVQVSRWPRIWRPYSLAGAPRPDGTLRLHVRAVPGGWVSGALVRHTRPGDSVLLGPALGGMTLDPGSRRDLLLVAGGTGLAPLKAMAERVAVSSRDRGVHLVAAARTEGDLYDLPDLLALASAYPRLQITPMISDGPPVLDEVPGLDEREVYVAGPVEMVRSTVDALHRLDVPPARIHHDPLEAEFTSPRAPAGTPTSPRPPDRTTRSPVPPR</sequence>
<keyword evidence="6" id="KW-0521">NADP</keyword>
<gene>
    <name evidence="15" type="ORF">ACFPZN_16660</name>
</gene>
<feature type="region of interest" description="Disordered" evidence="12">
    <location>
        <begin position="359"/>
        <end position="389"/>
    </location>
</feature>
<evidence type="ECO:0000256" key="10">
    <source>
        <dbReference type="ARBA" id="ARBA00049433"/>
    </source>
</evidence>
<dbReference type="Proteomes" id="UP001596074">
    <property type="component" value="Unassembled WGS sequence"/>
</dbReference>
<comment type="similarity">
    <text evidence="3">In the C-terminal section; belongs to the flavoprotein pyridine nucleotide cytochrome reductase family.</text>
</comment>
<dbReference type="Gene3D" id="2.40.30.10">
    <property type="entry name" value="Translation factors"/>
    <property type="match status" value="1"/>
</dbReference>
<comment type="cofactor">
    <cofactor evidence="2">
        <name>FAD</name>
        <dbReference type="ChEBI" id="CHEBI:57692"/>
    </cofactor>
</comment>
<dbReference type="CDD" id="cd06187">
    <property type="entry name" value="O2ase_reductase_like"/>
    <property type="match status" value="1"/>
</dbReference>
<dbReference type="Pfam" id="PF00042">
    <property type="entry name" value="Globin"/>
    <property type="match status" value="1"/>
</dbReference>
<evidence type="ECO:0000259" key="13">
    <source>
        <dbReference type="PROSITE" id="PS01033"/>
    </source>
</evidence>
<evidence type="ECO:0000256" key="9">
    <source>
        <dbReference type="ARBA" id="ARBA00048649"/>
    </source>
</evidence>
<dbReference type="PROSITE" id="PS01033">
    <property type="entry name" value="GLOBIN"/>
    <property type="match status" value="1"/>
</dbReference>
<evidence type="ECO:0000256" key="4">
    <source>
        <dbReference type="ARBA" id="ARBA00012229"/>
    </source>
</evidence>
<organism evidence="15 16">
    <name type="scientific">Actinomadura rugatobispora</name>
    <dbReference type="NCBI Taxonomy" id="1994"/>
    <lineage>
        <taxon>Bacteria</taxon>
        <taxon>Bacillati</taxon>
        <taxon>Actinomycetota</taxon>
        <taxon>Actinomycetes</taxon>
        <taxon>Streptosporangiales</taxon>
        <taxon>Thermomonosporaceae</taxon>
        <taxon>Actinomadura</taxon>
    </lineage>
</organism>
<comment type="catalytic activity">
    <reaction evidence="10">
        <text>2 nitric oxide + NADPH + 2 O2 = 2 nitrate + NADP(+) + H(+)</text>
        <dbReference type="Rhea" id="RHEA:19465"/>
        <dbReference type="ChEBI" id="CHEBI:15378"/>
        <dbReference type="ChEBI" id="CHEBI:15379"/>
        <dbReference type="ChEBI" id="CHEBI:16480"/>
        <dbReference type="ChEBI" id="CHEBI:17632"/>
        <dbReference type="ChEBI" id="CHEBI:57783"/>
        <dbReference type="ChEBI" id="CHEBI:58349"/>
        <dbReference type="EC" id="1.14.12.17"/>
    </reaction>
</comment>
<evidence type="ECO:0000256" key="8">
    <source>
        <dbReference type="ARBA" id="ARBA00023027"/>
    </source>
</evidence>
<dbReference type="PROSITE" id="PS51384">
    <property type="entry name" value="FAD_FR"/>
    <property type="match status" value="1"/>
</dbReference>
<proteinExistence type="inferred from homology"/>
<keyword evidence="11" id="KW-0479">Metal-binding</keyword>
<evidence type="ECO:0000256" key="11">
    <source>
        <dbReference type="RuleBase" id="RU000356"/>
    </source>
</evidence>
<evidence type="ECO:0000256" key="7">
    <source>
        <dbReference type="ARBA" id="ARBA00023014"/>
    </source>
</evidence>
<dbReference type="Gene3D" id="3.40.50.80">
    <property type="entry name" value="Nucleotide-binding domain of ferredoxin-NADP reductase (FNR) module"/>
    <property type="match status" value="1"/>
</dbReference>
<dbReference type="InterPro" id="IPR012292">
    <property type="entry name" value="Globin/Proto"/>
</dbReference>
<keyword evidence="11" id="KW-0408">Iron</keyword>
<evidence type="ECO:0000256" key="3">
    <source>
        <dbReference type="ARBA" id="ARBA00006401"/>
    </source>
</evidence>
<keyword evidence="11" id="KW-0813">Transport</keyword>
<dbReference type="EC" id="1.14.12.17" evidence="4"/>
<dbReference type="SUPFAM" id="SSF52343">
    <property type="entry name" value="Ferredoxin reductase-like, C-terminal NADP-linked domain"/>
    <property type="match status" value="1"/>
</dbReference>
<dbReference type="SUPFAM" id="SSF63380">
    <property type="entry name" value="Riboflavin synthase domain-like"/>
    <property type="match status" value="1"/>
</dbReference>
<reference evidence="16" key="1">
    <citation type="journal article" date="2019" name="Int. J. Syst. Evol. Microbiol.">
        <title>The Global Catalogue of Microorganisms (GCM) 10K type strain sequencing project: providing services to taxonomists for standard genome sequencing and annotation.</title>
        <authorList>
            <consortium name="The Broad Institute Genomics Platform"/>
            <consortium name="The Broad Institute Genome Sequencing Center for Infectious Disease"/>
            <person name="Wu L."/>
            <person name="Ma J."/>
        </authorList>
    </citation>
    <scope>NUCLEOTIDE SEQUENCE [LARGE SCALE GENOMIC DNA]</scope>
    <source>
        <strain evidence="16">KCTC 42087</strain>
    </source>
</reference>
<dbReference type="InterPro" id="IPR000971">
    <property type="entry name" value="Globin"/>
</dbReference>
<dbReference type="PANTHER" id="PTHR47354">
    <property type="entry name" value="NADH OXIDOREDUCTASE HCR"/>
    <property type="match status" value="1"/>
</dbReference>
<evidence type="ECO:0000256" key="5">
    <source>
        <dbReference type="ARBA" id="ARBA00022714"/>
    </source>
</evidence>
<dbReference type="InterPro" id="IPR001433">
    <property type="entry name" value="OxRdtase_FAD/NAD-bd"/>
</dbReference>
<dbReference type="PANTHER" id="PTHR47354:SF5">
    <property type="entry name" value="PROTEIN RFBI"/>
    <property type="match status" value="1"/>
</dbReference>
<dbReference type="InterPro" id="IPR039261">
    <property type="entry name" value="FNR_nucleotide-bd"/>
</dbReference>
<dbReference type="Gene3D" id="1.10.490.10">
    <property type="entry name" value="Globins"/>
    <property type="match status" value="1"/>
</dbReference>
<feature type="domain" description="FAD-binding FR-type" evidence="14">
    <location>
        <begin position="140"/>
        <end position="240"/>
    </location>
</feature>